<dbReference type="InterPro" id="IPR013149">
    <property type="entry name" value="ADH-like_C"/>
</dbReference>
<evidence type="ECO:0000256" key="5">
    <source>
        <dbReference type="ARBA" id="ARBA00023002"/>
    </source>
</evidence>
<keyword evidence="6" id="KW-0520">NAD</keyword>
<evidence type="ECO:0000256" key="6">
    <source>
        <dbReference type="ARBA" id="ARBA00023027"/>
    </source>
</evidence>
<dbReference type="SUPFAM" id="SSF50129">
    <property type="entry name" value="GroES-like"/>
    <property type="match status" value="1"/>
</dbReference>
<dbReference type="Gene3D" id="3.40.50.720">
    <property type="entry name" value="NAD(P)-binding Rossmann-like Domain"/>
    <property type="match status" value="1"/>
</dbReference>
<evidence type="ECO:0000256" key="1">
    <source>
        <dbReference type="ARBA" id="ARBA00001947"/>
    </source>
</evidence>
<dbReference type="Gene3D" id="3.90.180.10">
    <property type="entry name" value="Medium-chain alcohol dehydrogenases, catalytic domain"/>
    <property type="match status" value="1"/>
</dbReference>
<evidence type="ECO:0000256" key="2">
    <source>
        <dbReference type="ARBA" id="ARBA00008072"/>
    </source>
</evidence>
<dbReference type="STRING" id="694573.A0A194UX14"/>
<dbReference type="SMART" id="SM00829">
    <property type="entry name" value="PKS_ER"/>
    <property type="match status" value="1"/>
</dbReference>
<evidence type="ECO:0000256" key="3">
    <source>
        <dbReference type="ARBA" id="ARBA00022723"/>
    </source>
</evidence>
<dbReference type="OrthoDB" id="256333at2759"/>
<evidence type="ECO:0000256" key="4">
    <source>
        <dbReference type="ARBA" id="ARBA00022833"/>
    </source>
</evidence>
<protein>
    <submittedName>
        <fullName evidence="8">Alcohol dehydrogenase</fullName>
    </submittedName>
</protein>
<sequence length="373" mass="39546">MAGNTPKEMRAVQVVEYNKPYKINTIPVPDIEKLGPFDLLVKVAVASYCHTDSMIRSGIFATTLPLTASHEGAGTVVAAGPSSDIKPGDRVMCGLPYHPCGECPDCTGPDESLRQYCVNVEGHCGVHRDGFFAEYALCDARSTTKLSDEVSFLSAAPLACAGRTVWRGVEQAGLKEGEWLAIVGSGGGLGHLGVQFAKKKGLKVIGIDARDEGLQLSKEVGADVVVDARKGKEDVVKQVQDATRGARPGNPGVDATVTLSDASSAAAVACAVTKVHGTMVQVAQPNEVVIPFVEFIFRDVRVKGSVVSSPEESKAMVRFIAGKGVKVKTNVFEGLDKVDDLLEMIHSGKVQGKAVIIIDPDQIENEKQLGAKY</sequence>
<comment type="similarity">
    <text evidence="2">Belongs to the zinc-containing alcohol dehydrogenase family.</text>
</comment>
<keyword evidence="5" id="KW-0560">Oxidoreductase</keyword>
<organism evidence="8 9">
    <name type="scientific">Cytospora mali</name>
    <name type="common">Apple Valsa canker fungus</name>
    <name type="synonym">Valsa mali</name>
    <dbReference type="NCBI Taxonomy" id="578113"/>
    <lineage>
        <taxon>Eukaryota</taxon>
        <taxon>Fungi</taxon>
        <taxon>Dikarya</taxon>
        <taxon>Ascomycota</taxon>
        <taxon>Pezizomycotina</taxon>
        <taxon>Sordariomycetes</taxon>
        <taxon>Sordariomycetidae</taxon>
        <taxon>Diaporthales</taxon>
        <taxon>Cytosporaceae</taxon>
        <taxon>Cytospora</taxon>
    </lineage>
</organism>
<comment type="cofactor">
    <cofactor evidence="1">
        <name>Zn(2+)</name>
        <dbReference type="ChEBI" id="CHEBI:29105"/>
    </cofactor>
</comment>
<dbReference type="InterPro" id="IPR013154">
    <property type="entry name" value="ADH-like_N"/>
</dbReference>
<dbReference type="EMBL" id="KN714686">
    <property type="protein sequence ID" value="KUI56198.1"/>
    <property type="molecule type" value="Genomic_DNA"/>
</dbReference>
<keyword evidence="4" id="KW-0862">Zinc</keyword>
<accession>A0A194UX14</accession>
<feature type="domain" description="Enoyl reductase (ER)" evidence="7">
    <location>
        <begin position="24"/>
        <end position="356"/>
    </location>
</feature>
<keyword evidence="3" id="KW-0479">Metal-binding</keyword>
<evidence type="ECO:0000259" key="7">
    <source>
        <dbReference type="SMART" id="SM00829"/>
    </source>
</evidence>
<dbReference type="SUPFAM" id="SSF51735">
    <property type="entry name" value="NAD(P)-binding Rossmann-fold domains"/>
    <property type="match status" value="1"/>
</dbReference>
<dbReference type="GO" id="GO:0004022">
    <property type="term" value="F:alcohol dehydrogenase (NAD+) activity"/>
    <property type="evidence" value="ECO:0007669"/>
    <property type="project" value="TreeGrafter"/>
</dbReference>
<proteinExistence type="inferred from homology"/>
<keyword evidence="9" id="KW-1185">Reference proteome</keyword>
<dbReference type="Pfam" id="PF08240">
    <property type="entry name" value="ADH_N"/>
    <property type="match status" value="1"/>
</dbReference>
<dbReference type="InterPro" id="IPR020843">
    <property type="entry name" value="ER"/>
</dbReference>
<dbReference type="GO" id="GO:0046872">
    <property type="term" value="F:metal ion binding"/>
    <property type="evidence" value="ECO:0007669"/>
    <property type="project" value="UniProtKB-KW"/>
</dbReference>
<dbReference type="GO" id="GO:0005737">
    <property type="term" value="C:cytoplasm"/>
    <property type="evidence" value="ECO:0007669"/>
    <property type="project" value="TreeGrafter"/>
</dbReference>
<dbReference type="AlphaFoldDB" id="A0A194UX14"/>
<dbReference type="PANTHER" id="PTHR42940">
    <property type="entry name" value="ALCOHOL DEHYDROGENASE 1-RELATED"/>
    <property type="match status" value="1"/>
</dbReference>
<evidence type="ECO:0000313" key="9">
    <source>
        <dbReference type="Proteomes" id="UP000078576"/>
    </source>
</evidence>
<reference evidence="9" key="1">
    <citation type="submission" date="2014-12" db="EMBL/GenBank/DDBJ databases">
        <title>Genome Sequence of Valsa Canker Pathogens Uncovers a Specific Adaption of Colonization on Woody Bark.</title>
        <authorList>
            <person name="Yin Z."/>
            <person name="Liu H."/>
            <person name="Gao X."/>
            <person name="Li Z."/>
            <person name="Song N."/>
            <person name="Ke X."/>
            <person name="Dai Q."/>
            <person name="Wu Y."/>
            <person name="Sun Y."/>
            <person name="Xu J.-R."/>
            <person name="Kang Z.K."/>
            <person name="Wang L."/>
            <person name="Huang L."/>
        </authorList>
    </citation>
    <scope>NUCLEOTIDE SEQUENCE [LARGE SCALE GENOMIC DNA]</scope>
    <source>
        <strain evidence="9">SXYL134</strain>
    </source>
</reference>
<name>A0A194UX14_CYTMA</name>
<dbReference type="InterPro" id="IPR036291">
    <property type="entry name" value="NAD(P)-bd_dom_sf"/>
</dbReference>
<dbReference type="Pfam" id="PF00107">
    <property type="entry name" value="ADH_zinc_N"/>
    <property type="match status" value="1"/>
</dbReference>
<dbReference type="InterPro" id="IPR011032">
    <property type="entry name" value="GroES-like_sf"/>
</dbReference>
<dbReference type="FunFam" id="3.40.50.720:FF:000039">
    <property type="entry name" value="Alcohol dehydrogenase AdhP"/>
    <property type="match status" value="1"/>
</dbReference>
<dbReference type="Proteomes" id="UP000078576">
    <property type="component" value="Unassembled WGS sequence"/>
</dbReference>
<gene>
    <name evidence="8" type="ORF">VP1G_03551</name>
</gene>
<evidence type="ECO:0000313" key="8">
    <source>
        <dbReference type="EMBL" id="KUI56198.1"/>
    </source>
</evidence>
<dbReference type="PANTHER" id="PTHR42940:SF8">
    <property type="entry name" value="VACUOLAR PROTEIN SORTING-ASSOCIATED PROTEIN 11"/>
    <property type="match status" value="1"/>
</dbReference>